<name>A0A285SU09_9BACL</name>
<keyword evidence="2" id="KW-0808">Transferase</keyword>
<dbReference type="Gene3D" id="3.40.50.150">
    <property type="entry name" value="Vaccinia Virus protein VP39"/>
    <property type="match status" value="1"/>
</dbReference>
<dbReference type="OrthoDB" id="9791837at2"/>
<dbReference type="CDD" id="cd02440">
    <property type="entry name" value="AdoMet_MTases"/>
    <property type="match status" value="1"/>
</dbReference>
<dbReference type="GO" id="GO:0008757">
    <property type="term" value="F:S-adenosylmethionine-dependent methyltransferase activity"/>
    <property type="evidence" value="ECO:0007669"/>
    <property type="project" value="InterPro"/>
</dbReference>
<dbReference type="InterPro" id="IPR013216">
    <property type="entry name" value="Methyltransf_11"/>
</dbReference>
<dbReference type="AlphaFoldDB" id="A0A285SU09"/>
<dbReference type="Pfam" id="PF08241">
    <property type="entry name" value="Methyltransf_11"/>
    <property type="match status" value="1"/>
</dbReference>
<protein>
    <submittedName>
        <fullName evidence="2">Methyltransferase family protein</fullName>
    </submittedName>
</protein>
<feature type="domain" description="Methyltransferase type 11" evidence="1">
    <location>
        <begin position="44"/>
        <end position="140"/>
    </location>
</feature>
<evidence type="ECO:0000259" key="1">
    <source>
        <dbReference type="Pfam" id="PF08241"/>
    </source>
</evidence>
<dbReference type="InterPro" id="IPR029063">
    <property type="entry name" value="SAM-dependent_MTases_sf"/>
</dbReference>
<accession>A0A285SU09</accession>
<dbReference type="GO" id="GO:0032259">
    <property type="term" value="P:methylation"/>
    <property type="evidence" value="ECO:0007669"/>
    <property type="project" value="UniProtKB-KW"/>
</dbReference>
<dbReference type="SUPFAM" id="SSF53335">
    <property type="entry name" value="S-adenosyl-L-methionine-dependent methyltransferases"/>
    <property type="match status" value="1"/>
</dbReference>
<keyword evidence="2" id="KW-0489">Methyltransferase</keyword>
<dbReference type="PANTHER" id="PTHR43591:SF110">
    <property type="entry name" value="RHODANESE DOMAIN-CONTAINING PROTEIN"/>
    <property type="match status" value="1"/>
</dbReference>
<dbReference type="RefSeq" id="WP_097073621.1">
    <property type="nucleotide sequence ID" value="NZ_OBMQ01000006.1"/>
</dbReference>
<gene>
    <name evidence="2" type="ORF">SAMN05880501_106122</name>
</gene>
<evidence type="ECO:0000313" key="3">
    <source>
        <dbReference type="Proteomes" id="UP000219636"/>
    </source>
</evidence>
<dbReference type="Proteomes" id="UP000219636">
    <property type="component" value="Unassembled WGS sequence"/>
</dbReference>
<keyword evidence="3" id="KW-1185">Reference proteome</keyword>
<sequence length="249" mass="28527">MESVDFYDAKHNKAIERGFFPRENIALEEIEKYIPQNLSDFSILDLGCGEGLVLSYLSNQYNHNSLRLHGLDYSEHQLEFARKRVPNVTFNQADFSKGIPYENDSFDLIYSGEVIEHLYDPDFFVQEIYRVLKRGGVLVITTPNLCSWISRLFFCMGIYPIFYESSTKNAKYGFKFLKNIKQQSIPVGHIRLMNLDALESLLKEQGFFVQKKQGFAFHGFSGLIASVDKLMINIPSLSSGFVVTAIKNT</sequence>
<evidence type="ECO:0000313" key="2">
    <source>
        <dbReference type="EMBL" id="SOC11299.1"/>
    </source>
</evidence>
<reference evidence="3" key="1">
    <citation type="submission" date="2017-08" db="EMBL/GenBank/DDBJ databases">
        <authorList>
            <person name="Varghese N."/>
            <person name="Submissions S."/>
        </authorList>
    </citation>
    <scope>NUCLEOTIDE SEQUENCE [LARGE SCALE GENOMIC DNA]</scope>
    <source>
        <strain evidence="3">JC22</strain>
    </source>
</reference>
<dbReference type="EMBL" id="OBMQ01000006">
    <property type="protein sequence ID" value="SOC11299.1"/>
    <property type="molecule type" value="Genomic_DNA"/>
</dbReference>
<dbReference type="PANTHER" id="PTHR43591">
    <property type="entry name" value="METHYLTRANSFERASE"/>
    <property type="match status" value="1"/>
</dbReference>
<organism evidence="2 3">
    <name type="scientific">Ureibacillus xyleni</name>
    <dbReference type="NCBI Taxonomy" id="614648"/>
    <lineage>
        <taxon>Bacteria</taxon>
        <taxon>Bacillati</taxon>
        <taxon>Bacillota</taxon>
        <taxon>Bacilli</taxon>
        <taxon>Bacillales</taxon>
        <taxon>Caryophanaceae</taxon>
        <taxon>Ureibacillus</taxon>
    </lineage>
</organism>
<proteinExistence type="predicted"/>